<proteinExistence type="predicted"/>
<reference evidence="1" key="1">
    <citation type="submission" date="2022-07" db="EMBL/GenBank/DDBJ databases">
        <title>Phylogenomic reconstructions and comparative analyses of Kickxellomycotina fungi.</title>
        <authorList>
            <person name="Reynolds N.K."/>
            <person name="Stajich J.E."/>
            <person name="Barry K."/>
            <person name="Grigoriev I.V."/>
            <person name="Crous P."/>
            <person name="Smith M.E."/>
        </authorList>
    </citation>
    <scope>NUCLEOTIDE SEQUENCE</scope>
    <source>
        <strain evidence="1">NRRL 5244</strain>
    </source>
</reference>
<organism evidence="1 2">
    <name type="scientific">Linderina macrospora</name>
    <dbReference type="NCBI Taxonomy" id="4868"/>
    <lineage>
        <taxon>Eukaryota</taxon>
        <taxon>Fungi</taxon>
        <taxon>Fungi incertae sedis</taxon>
        <taxon>Zoopagomycota</taxon>
        <taxon>Kickxellomycotina</taxon>
        <taxon>Kickxellomycetes</taxon>
        <taxon>Kickxellales</taxon>
        <taxon>Kickxellaceae</taxon>
        <taxon>Linderina</taxon>
    </lineage>
</organism>
<dbReference type="EMBL" id="JANBPW010001072">
    <property type="protein sequence ID" value="KAJ1946300.1"/>
    <property type="molecule type" value="Genomic_DNA"/>
</dbReference>
<name>A0ACC1JC93_9FUNG</name>
<comment type="caution">
    <text evidence="1">The sequence shown here is derived from an EMBL/GenBank/DDBJ whole genome shotgun (WGS) entry which is preliminary data.</text>
</comment>
<evidence type="ECO:0000313" key="1">
    <source>
        <dbReference type="EMBL" id="KAJ1946300.1"/>
    </source>
</evidence>
<accession>A0ACC1JC93</accession>
<sequence>MNTVGILSLVAVQAQDWAFGQQIWDDVFSLLDRDVQDKDIVDKSQSNEYTSLASANMFKHYLHFLTASTLSSLQAHKPSKRASPGTAASKRHIFDDSAVVRMFATMARHNIAVSSGLLCQGIRSAFEVGQIEIADVLEQWQLQRERSGAANDGYLREYFGAFALPEIPASQASILELVRGSAQCPQLSRLVAEQMRA</sequence>
<protein>
    <submittedName>
        <fullName evidence="1">Uncharacterized protein</fullName>
    </submittedName>
</protein>
<keyword evidence="2" id="KW-1185">Reference proteome</keyword>
<evidence type="ECO:0000313" key="2">
    <source>
        <dbReference type="Proteomes" id="UP001150603"/>
    </source>
</evidence>
<gene>
    <name evidence="1" type="ORF">FBU59_002064</name>
</gene>
<dbReference type="Proteomes" id="UP001150603">
    <property type="component" value="Unassembled WGS sequence"/>
</dbReference>